<evidence type="ECO:0000313" key="3">
    <source>
        <dbReference type="EMBL" id="NQV64566.1"/>
    </source>
</evidence>
<protein>
    <submittedName>
        <fullName evidence="3">Alpha/beta fold hydrolase</fullName>
    </submittedName>
</protein>
<dbReference type="AlphaFoldDB" id="A0A972VVZ8"/>
<evidence type="ECO:0000259" key="2">
    <source>
        <dbReference type="Pfam" id="PF12146"/>
    </source>
</evidence>
<dbReference type="GO" id="GO:0016020">
    <property type="term" value="C:membrane"/>
    <property type="evidence" value="ECO:0007669"/>
    <property type="project" value="TreeGrafter"/>
</dbReference>
<reference evidence="3" key="1">
    <citation type="submission" date="2020-05" db="EMBL/GenBank/DDBJ databases">
        <title>Sulfur intermediates as new biogeochemical hubs in an aquatic model microbial ecosystem.</title>
        <authorList>
            <person name="Vigneron A."/>
        </authorList>
    </citation>
    <scope>NUCLEOTIDE SEQUENCE</scope>
    <source>
        <strain evidence="3">Bin.250</strain>
    </source>
</reference>
<accession>A0A972VVZ8</accession>
<dbReference type="PANTHER" id="PTHR43798:SF33">
    <property type="entry name" value="HYDROLASE, PUTATIVE (AFU_ORTHOLOGUE AFUA_2G14860)-RELATED"/>
    <property type="match status" value="1"/>
</dbReference>
<proteinExistence type="predicted"/>
<dbReference type="Proteomes" id="UP000754644">
    <property type="component" value="Unassembled WGS sequence"/>
</dbReference>
<keyword evidence="3" id="KW-0378">Hydrolase</keyword>
<dbReference type="SUPFAM" id="SSF53474">
    <property type="entry name" value="alpha/beta-Hydrolases"/>
    <property type="match status" value="1"/>
</dbReference>
<dbReference type="InterPro" id="IPR029058">
    <property type="entry name" value="AB_hydrolase_fold"/>
</dbReference>
<organism evidence="3 4">
    <name type="scientific">SAR86 cluster bacterium</name>
    <dbReference type="NCBI Taxonomy" id="2030880"/>
    <lineage>
        <taxon>Bacteria</taxon>
        <taxon>Pseudomonadati</taxon>
        <taxon>Pseudomonadota</taxon>
        <taxon>Gammaproteobacteria</taxon>
        <taxon>SAR86 cluster</taxon>
    </lineage>
</organism>
<dbReference type="InterPro" id="IPR050266">
    <property type="entry name" value="AB_hydrolase_sf"/>
</dbReference>
<feature type="chain" id="PRO_5036685624" evidence="1">
    <location>
        <begin position="37"/>
        <end position="322"/>
    </location>
</feature>
<feature type="domain" description="Serine aminopeptidase S33" evidence="2">
    <location>
        <begin position="66"/>
        <end position="303"/>
    </location>
</feature>
<dbReference type="GO" id="GO:0016787">
    <property type="term" value="F:hydrolase activity"/>
    <property type="evidence" value="ECO:0007669"/>
    <property type="project" value="UniProtKB-KW"/>
</dbReference>
<gene>
    <name evidence="3" type="ORF">HQ497_04290</name>
</gene>
<evidence type="ECO:0000256" key="1">
    <source>
        <dbReference type="SAM" id="SignalP"/>
    </source>
</evidence>
<dbReference type="Pfam" id="PF12146">
    <property type="entry name" value="Hydrolase_4"/>
    <property type="match status" value="1"/>
</dbReference>
<evidence type="ECO:0000313" key="4">
    <source>
        <dbReference type="Proteomes" id="UP000754644"/>
    </source>
</evidence>
<dbReference type="EMBL" id="JABMOJ010000155">
    <property type="protein sequence ID" value="NQV64566.1"/>
    <property type="molecule type" value="Genomic_DNA"/>
</dbReference>
<comment type="caution">
    <text evidence="3">The sequence shown here is derived from an EMBL/GenBank/DDBJ whole genome shotgun (WGS) entry which is preliminary data.</text>
</comment>
<feature type="signal peptide" evidence="1">
    <location>
        <begin position="1"/>
        <end position="36"/>
    </location>
</feature>
<sequence>MVYTQHFGQHPSANSRLRLATLILTLLAGSLNSTWANSAAAVDRHQHIVMADGHPLTVWEKTPAQATAVILLLHGRTWSSVPDFDLQVPGESLSFMDGLNALGYAVYALDARGYGATPRDPSGWLTPDKATQDTTRVLAWIKTRTELDIHLYGWSYGSMVSQLVVQRAPNAVKSVMLFGYPFDPARHIIDPNFKYPTQAPAAANTAANAASDFIVPGAISQTAIDTYVAAALLADPYRVDFKNLHEWAELDPRLITTPTLLLQGEFDPLAGPADLPVFFSHIKTAEKWWVVLAGGDHAALLEQPRGKMLQAIDSFIKSLATK</sequence>
<name>A0A972VVZ8_9GAMM</name>
<dbReference type="InterPro" id="IPR022742">
    <property type="entry name" value="Hydrolase_4"/>
</dbReference>
<keyword evidence="1" id="KW-0732">Signal</keyword>
<dbReference type="Gene3D" id="3.40.50.1820">
    <property type="entry name" value="alpha/beta hydrolase"/>
    <property type="match status" value="1"/>
</dbReference>
<dbReference type="PANTHER" id="PTHR43798">
    <property type="entry name" value="MONOACYLGLYCEROL LIPASE"/>
    <property type="match status" value="1"/>
</dbReference>